<feature type="compositionally biased region" description="Basic and acidic residues" evidence="1">
    <location>
        <begin position="2065"/>
        <end position="2074"/>
    </location>
</feature>
<organism evidence="2 3">
    <name type="scientific">Henosepilachna vigintioctopunctata</name>
    <dbReference type="NCBI Taxonomy" id="420089"/>
    <lineage>
        <taxon>Eukaryota</taxon>
        <taxon>Metazoa</taxon>
        <taxon>Ecdysozoa</taxon>
        <taxon>Arthropoda</taxon>
        <taxon>Hexapoda</taxon>
        <taxon>Insecta</taxon>
        <taxon>Pterygota</taxon>
        <taxon>Neoptera</taxon>
        <taxon>Endopterygota</taxon>
        <taxon>Coleoptera</taxon>
        <taxon>Polyphaga</taxon>
        <taxon>Cucujiformia</taxon>
        <taxon>Coccinelloidea</taxon>
        <taxon>Coccinellidae</taxon>
        <taxon>Epilachninae</taxon>
        <taxon>Epilachnini</taxon>
        <taxon>Henosepilachna</taxon>
    </lineage>
</organism>
<name>A0AAW1UX97_9CUCU</name>
<feature type="region of interest" description="Disordered" evidence="1">
    <location>
        <begin position="1699"/>
        <end position="1728"/>
    </location>
</feature>
<comment type="caution">
    <text evidence="2">The sequence shown here is derived from an EMBL/GenBank/DDBJ whole genome shotgun (WGS) entry which is preliminary data.</text>
</comment>
<evidence type="ECO:0000313" key="2">
    <source>
        <dbReference type="EMBL" id="KAK9885735.1"/>
    </source>
</evidence>
<feature type="compositionally biased region" description="Polar residues" evidence="1">
    <location>
        <begin position="326"/>
        <end position="346"/>
    </location>
</feature>
<feature type="compositionally biased region" description="Acidic residues" evidence="1">
    <location>
        <begin position="2676"/>
        <end position="2691"/>
    </location>
</feature>
<feature type="compositionally biased region" description="Basic and acidic residues" evidence="1">
    <location>
        <begin position="2025"/>
        <end position="2058"/>
    </location>
</feature>
<feature type="compositionally biased region" description="Low complexity" evidence="1">
    <location>
        <begin position="2430"/>
        <end position="2441"/>
    </location>
</feature>
<feature type="compositionally biased region" description="Low complexity" evidence="1">
    <location>
        <begin position="2692"/>
        <end position="2703"/>
    </location>
</feature>
<feature type="region of interest" description="Disordered" evidence="1">
    <location>
        <begin position="1810"/>
        <end position="1901"/>
    </location>
</feature>
<feature type="compositionally biased region" description="Polar residues" evidence="1">
    <location>
        <begin position="49"/>
        <end position="68"/>
    </location>
</feature>
<feature type="region of interest" description="Disordered" evidence="1">
    <location>
        <begin position="1928"/>
        <end position="1950"/>
    </location>
</feature>
<proteinExistence type="predicted"/>
<evidence type="ECO:0000313" key="3">
    <source>
        <dbReference type="Proteomes" id="UP001431783"/>
    </source>
</evidence>
<evidence type="ECO:0008006" key="4">
    <source>
        <dbReference type="Google" id="ProtNLM"/>
    </source>
</evidence>
<feature type="compositionally biased region" description="Polar residues" evidence="1">
    <location>
        <begin position="12"/>
        <end position="28"/>
    </location>
</feature>
<feature type="compositionally biased region" description="Low complexity" evidence="1">
    <location>
        <begin position="36"/>
        <end position="48"/>
    </location>
</feature>
<feature type="region of interest" description="Disordered" evidence="1">
    <location>
        <begin position="2430"/>
        <end position="2450"/>
    </location>
</feature>
<feature type="compositionally biased region" description="Basic and acidic residues" evidence="1">
    <location>
        <begin position="69"/>
        <end position="80"/>
    </location>
</feature>
<feature type="region of interest" description="Disordered" evidence="1">
    <location>
        <begin position="2137"/>
        <end position="2203"/>
    </location>
</feature>
<feature type="compositionally biased region" description="Basic residues" evidence="1">
    <location>
        <begin position="1879"/>
        <end position="1888"/>
    </location>
</feature>
<reference evidence="2 3" key="1">
    <citation type="submission" date="2023-03" db="EMBL/GenBank/DDBJ databases">
        <title>Genome insight into feeding habits of ladybird beetles.</title>
        <authorList>
            <person name="Li H.-S."/>
            <person name="Huang Y.-H."/>
            <person name="Pang H."/>
        </authorList>
    </citation>
    <scope>NUCLEOTIDE SEQUENCE [LARGE SCALE GENOMIC DNA]</scope>
    <source>
        <strain evidence="2">SYSU_2023b</strain>
        <tissue evidence="2">Whole body</tissue>
    </source>
</reference>
<protein>
    <recommendedName>
        <fullName evidence="4">PHD finger protein 10</fullName>
    </recommendedName>
</protein>
<accession>A0AAW1UX97</accession>
<feature type="compositionally biased region" description="Low complexity" evidence="1">
    <location>
        <begin position="1823"/>
        <end position="1839"/>
    </location>
</feature>
<feature type="compositionally biased region" description="Basic residues" evidence="1">
    <location>
        <begin position="2185"/>
        <end position="2199"/>
    </location>
</feature>
<sequence>MMEDEADEVKATLTSTMENIPQNVLLSENNDKSDANDSTPTSSTDAASRYSTTSVNATEDPISSTSSDVSDKRKALSEDTMEIKSENIGVSKSLIGSDSDVDLLDIAHDSSEPINEDVEDIVQDLENLLGESEPTKDYLPIRKKHVMNDAFDSELVTLKNLVDVNEQTDEMTLELIQEEDRCSNSLNVVQIAREGFEGEQLMEKLSPKTTDSEGLQEKIDKLQEQLEEQAEPTILLFDNSENVPNIGVPKDNEKKCELQAPIIPVKEIECEIKHSEEKNVYPTTSLEVEKFDIETKDDDPNQIITTNVIKLQIIEDVPNKNEDNSAETNLNVSDSSKEIGQSSQDPINRPSLESECLIQDIEIVSIGKDQPSAHYLDISEIPSLISEGTADSENFHNPSLDSVHGQSSVASLEMDGGKSELQENLNSEHILPEISCAITEQIVDIDEIVKSAVDNVVEDSTSPNDIVKLAVDDVIDYNSSSHEIVKLAEDDAIESSISSNKIVKSAIDDVIEASTSSLEIVQSAVDDIIESSSSNENINSAVDDVIEGISIEIVKSAVDDVIEGSTSSNEVVNSALDVIEGNNSSDEVVNLAADDAIEDGTSSNDIVNLATDDVIEGSTSSNDIVNSALDDIEGNTSSNEIVKSAVDVIECSTSSSPLRKEEFSDQVISSTEEKMEVIQEALSGKNIVQDHKKTVKPSESKEFIQELTGELVPKILEQNSGSIISASAGEIGDYISSSPEEKIDITKNIESLVSDVGPISSNLPTATDELSVEVSETSTGESIDEKKMHLEDETGLVIKDTTEQDIENKVPPEEINDENESVMVIEHIPEILTDNETDVHVEGEIKVILEDKTENIVATVIDDKVGLHQVQMTKVDETVSALDEVKTLEIENELAAEANTEFNVTDDVLEEEPELHGENENEIVKNITDAAVNIACESVVEDHAEQDLHNLSATSEHPENESELAKDVADIDSAMNIECESIVENQLAQDIQDLSETSVVGVAGCNVEVNETESVENKPEGAIEQTKEDQSSDLVNTIVQDRNELSIKDESELEMEGEVKTAENESEIIKDNVEFEENKTNSTTNNKSELVLADVSMPESEDKSETLEKGTTIQIVEEERCLVSPSNFEPEMYDMVVNKPENSPSGLPQPNITGEKLKIDIKKMEDEIVEAQINEISSASISEAAKSSEINLEANNQEKREESFENLKKVDPTNARTIESDINKGEKSIEQKYLVPVAEEFIVKKTIIYEHDCHHKNAHSYENEELKEESTLPEKKETILSNLHGKCDENDAKMTDNNLVDCSSSSKDIIEPLDTQEHLTEDNHNVQKLDLHEGQESQSVIVDCAANSIITNLIEGISEKKGSEEIDISDSPEVVIKQSEENVQSSKVIEDTDVHYAQPEISNPSQILDSSLYCDTSEKRKDQSGDNLCNTIHDQTTAAVQSILDNMLAEEQNVVLISDKEETPVVHSSYSSYELQKAVQQIQDISKMDVNEDLSSEEVPYVEDVEKPKEPVEIVRMVAESSEANLEEYERSCVQTIEAESTTVSLPEQNKSIGAFEPESSVDDLVENPQPSASDNTSEEESDAINLKNIRIRDSDQDAVKTVSSSQSPGKHVESQSAFPNNKKIEIPLVEPSIDLSEESSNEECSESEHMHDKVSSTCISPEKFEMNIDEKATGIPKIPSPLRAENVVEFGPVKSDIKKSISRETRHSSRISEKSKDKPQNTKENVIEPLTINIDEMEKEKNFSPKVAVKIKDDELTDDREEHKGSLKITITKQSDNTHSILKICSPDTELRHKISDSDETGVVPKLVIKTSESDLHSPKMSTRSSKQTLSSSITQKSGSPRITIKPIPKPESKDPITSPLKITIKPMGKPEEFSKQQQKHSPKVTKSKSEDDHYSTRSKILKLSDNSEVLSHKVIIKPIVKPSEDCEQVSTPKITIKPFDKPESEAKVSPKITIKPLVRPVDLQSEIEEEIKERIVLKINKGTIPSKDIDKANRDSRKREHEDDKSEKLAKIKLKFSKGGDAHIVHEANVERRPLSNKRPHESEGFEKNKRSRCDNFDNNSDDDVKIVEDRQSPIVISEDSRSQDSVIVIEEGNDSPPGIVKTSVVTTPVAPVAHVPKKRGRPRKVPLVVREDFGNLSKEQSQSVPSSTDAIQTPPLTQDTETSGRPKRSCRGQSVRDTLGMKPRKSKAPSKPRGAKRGSGLKTIGLKVKEGPQFSEGKLELIKKSLTEEAVETAKIVSISKIVSTGLLEKILDRPDPNLDKPIELKGLLEAAKDQNIIEIIEIDTPSSSPKHLSSETQNVLDINDKILVEDLEKLSDNLSNIVEIECSNNEVGPSRSDVDQVKDDVDTNRVLSDLGVVDAVGSDVEMQPPTPLFAPPLMEASAMDISQSTDIAMFEEETRMSAEASSRAETPAKQVMSADVVVEESQSSVQSTATTESGKISRKSRLEVHQEADGSVVTADQLNEYYWGGNGPFMIQEQVAQFLGIKSFKRKYPTIPRRMVDMQERDYIRENGLASESMCDLGLTAVNSADILDIMYSDFQERYEEFCKFQREKQAKDLLNKQKALSQAANQERNKLDLVEQAVHSAAAYNANFNRARKENRKACMDLQTMSVHYPRGKMRQVGLPKMGNYPVAVVPGQYTDYYKKFTPTELNNFPINTMLYTELHKILPEVSDSDSDSSGSDSEDSSSSDSDSGSSCGDNCKFCNNHDKRTGVPSRKSPIHASV</sequence>
<feature type="compositionally biased region" description="Basic and acidic residues" evidence="1">
    <location>
        <begin position="1989"/>
        <end position="2012"/>
    </location>
</feature>
<feature type="region of interest" description="Disordered" evidence="1">
    <location>
        <begin position="1545"/>
        <end position="1657"/>
    </location>
</feature>
<feature type="compositionally biased region" description="Polar residues" evidence="1">
    <location>
        <begin position="1602"/>
        <end position="1620"/>
    </location>
</feature>
<dbReference type="EMBL" id="JARQZJ010000096">
    <property type="protein sequence ID" value="KAK9885735.1"/>
    <property type="molecule type" value="Genomic_DNA"/>
</dbReference>
<dbReference type="Proteomes" id="UP001431783">
    <property type="component" value="Unassembled WGS sequence"/>
</dbReference>
<gene>
    <name evidence="2" type="ORF">WA026_012504</name>
</gene>
<feature type="region of interest" description="Disordered" evidence="1">
    <location>
        <begin position="1"/>
        <end position="80"/>
    </location>
</feature>
<feature type="compositionally biased region" description="Polar residues" evidence="1">
    <location>
        <begin position="2140"/>
        <end position="2166"/>
    </location>
</feature>
<feature type="region of interest" description="Disordered" evidence="1">
    <location>
        <begin position="320"/>
        <end position="350"/>
    </location>
</feature>
<feature type="region of interest" description="Disordered" evidence="1">
    <location>
        <begin position="1984"/>
        <end position="2012"/>
    </location>
</feature>
<feature type="compositionally biased region" description="Acidic residues" evidence="1">
    <location>
        <begin position="1636"/>
        <end position="1646"/>
    </location>
</feature>
<feature type="compositionally biased region" description="Basic and acidic residues" evidence="1">
    <location>
        <begin position="1699"/>
        <end position="1722"/>
    </location>
</feature>
<dbReference type="CDD" id="cd21085">
    <property type="entry name" value="WH_NTD_PHF10"/>
    <property type="match status" value="1"/>
</dbReference>
<evidence type="ECO:0000256" key="1">
    <source>
        <dbReference type="SAM" id="MobiDB-lite"/>
    </source>
</evidence>
<feature type="region of interest" description="Disordered" evidence="1">
    <location>
        <begin position="2025"/>
        <end position="2089"/>
    </location>
</feature>
<feature type="compositionally biased region" description="Basic and acidic residues" evidence="1">
    <location>
        <begin position="1940"/>
        <end position="1950"/>
    </location>
</feature>
<keyword evidence="3" id="KW-1185">Reference proteome</keyword>
<feature type="region of interest" description="Disordered" evidence="1">
    <location>
        <begin position="2675"/>
        <end position="2728"/>
    </location>
</feature>